<dbReference type="AlphaFoldDB" id="A0AAV5WYB2"/>
<reference evidence="1" key="1">
    <citation type="submission" date="2023-10" db="EMBL/GenBank/DDBJ databases">
        <title>Genome assembly of Pristionchus species.</title>
        <authorList>
            <person name="Yoshida K."/>
            <person name="Sommer R.J."/>
        </authorList>
    </citation>
    <scope>NUCLEOTIDE SEQUENCE</scope>
    <source>
        <strain evidence="1">RS5133</strain>
    </source>
</reference>
<sequence length="186" mass="20745">LLDFRRFSLFSSISSTLTQSREMRSCAVVALLLVPLATAQTWLEWSEWNGNCKGNGEVSAALMQTRFRVCQPPQEGPAAPCFGETTEVQPCTKCPATGTWGEWSVMDGCSDNCGAHGRRFRTRECKKPVGCPNVPCSGEAREIEHNGEPCDWHMPCLLPKRSCHPDYVMVVESDEQRTKCVKKTKE</sequence>
<dbReference type="Gene3D" id="2.20.100.10">
    <property type="entry name" value="Thrombospondin type-1 (TSP1) repeat"/>
    <property type="match status" value="2"/>
</dbReference>
<dbReference type="PANTHER" id="PTHR31507">
    <property type="entry name" value="PROTEIN CBG15923"/>
    <property type="match status" value="1"/>
</dbReference>
<comment type="caution">
    <text evidence="1">The sequence shown here is derived from an EMBL/GenBank/DDBJ whole genome shotgun (WGS) entry which is preliminary data.</text>
</comment>
<dbReference type="PANTHER" id="PTHR31507:SF3">
    <property type="entry name" value="TIL DOMAIN-CONTAINING PROTEIN"/>
    <property type="match status" value="1"/>
</dbReference>
<evidence type="ECO:0000313" key="2">
    <source>
        <dbReference type="Proteomes" id="UP001432322"/>
    </source>
</evidence>
<proteinExistence type="predicted"/>
<evidence type="ECO:0000313" key="1">
    <source>
        <dbReference type="EMBL" id="GMT35625.1"/>
    </source>
</evidence>
<dbReference type="PROSITE" id="PS50092">
    <property type="entry name" value="TSP1"/>
    <property type="match status" value="2"/>
</dbReference>
<dbReference type="SUPFAM" id="SSF82895">
    <property type="entry name" value="TSP-1 type 1 repeat"/>
    <property type="match status" value="1"/>
</dbReference>
<organism evidence="1 2">
    <name type="scientific">Pristionchus fissidentatus</name>
    <dbReference type="NCBI Taxonomy" id="1538716"/>
    <lineage>
        <taxon>Eukaryota</taxon>
        <taxon>Metazoa</taxon>
        <taxon>Ecdysozoa</taxon>
        <taxon>Nematoda</taxon>
        <taxon>Chromadorea</taxon>
        <taxon>Rhabditida</taxon>
        <taxon>Rhabditina</taxon>
        <taxon>Diplogasteromorpha</taxon>
        <taxon>Diplogasteroidea</taxon>
        <taxon>Neodiplogasteridae</taxon>
        <taxon>Pristionchus</taxon>
    </lineage>
</organism>
<feature type="non-terminal residue" evidence="1">
    <location>
        <position position="1"/>
    </location>
</feature>
<keyword evidence="2" id="KW-1185">Reference proteome</keyword>
<dbReference type="EMBL" id="BTSY01000007">
    <property type="protein sequence ID" value="GMT35625.1"/>
    <property type="molecule type" value="Genomic_DNA"/>
</dbReference>
<accession>A0AAV5WYB2</accession>
<dbReference type="InterPro" id="IPR036383">
    <property type="entry name" value="TSP1_rpt_sf"/>
</dbReference>
<gene>
    <name evidence="1" type="ORF">PFISCL1PPCAC_26922</name>
</gene>
<dbReference type="Proteomes" id="UP001432322">
    <property type="component" value="Unassembled WGS sequence"/>
</dbReference>
<name>A0AAV5WYB2_9BILA</name>
<protein>
    <submittedName>
        <fullName evidence="1">Uncharacterized protein</fullName>
    </submittedName>
</protein>
<dbReference type="InterPro" id="IPR000884">
    <property type="entry name" value="TSP1_rpt"/>
</dbReference>